<accession>A0ABU6P5S9</accession>
<protein>
    <submittedName>
        <fullName evidence="2">Uncharacterized protein</fullName>
    </submittedName>
</protein>
<comment type="caution">
    <text evidence="2">The sequence shown here is derived from an EMBL/GenBank/DDBJ whole genome shotgun (WGS) entry which is preliminary data.</text>
</comment>
<evidence type="ECO:0000256" key="1">
    <source>
        <dbReference type="SAM" id="Phobius"/>
    </source>
</evidence>
<evidence type="ECO:0000313" key="2">
    <source>
        <dbReference type="EMBL" id="MED4676668.1"/>
    </source>
</evidence>
<gene>
    <name evidence="2" type="ORF">P9485_02175</name>
</gene>
<keyword evidence="3" id="KW-1185">Reference proteome</keyword>
<dbReference type="Proteomes" id="UP001336122">
    <property type="component" value="Unassembled WGS sequence"/>
</dbReference>
<name>A0ABU6P5S9_9BACI</name>
<feature type="transmembrane region" description="Helical" evidence="1">
    <location>
        <begin position="6"/>
        <end position="33"/>
    </location>
</feature>
<sequence length="43" mass="4883">MNVAIFIIALSVFLFVVFAIIKMFIAIAFLIILSMNKRKYGDS</sequence>
<keyword evidence="1" id="KW-1133">Transmembrane helix</keyword>
<proteinExistence type="predicted"/>
<organism evidence="2 3">
    <name type="scientific">Bacillus nitratireducens</name>
    <dbReference type="NCBI Taxonomy" id="2026193"/>
    <lineage>
        <taxon>Bacteria</taxon>
        <taxon>Bacillati</taxon>
        <taxon>Bacillota</taxon>
        <taxon>Bacilli</taxon>
        <taxon>Bacillales</taxon>
        <taxon>Bacillaceae</taxon>
        <taxon>Bacillus</taxon>
        <taxon>Bacillus cereus group</taxon>
    </lineage>
</organism>
<evidence type="ECO:0000313" key="3">
    <source>
        <dbReference type="Proteomes" id="UP001336122"/>
    </source>
</evidence>
<keyword evidence="1" id="KW-0472">Membrane</keyword>
<reference evidence="2 3" key="1">
    <citation type="submission" date="2023-03" db="EMBL/GenBank/DDBJ databases">
        <title>Bacillus Genome Sequencing.</title>
        <authorList>
            <person name="Dunlap C."/>
        </authorList>
    </citation>
    <scope>NUCLEOTIDE SEQUENCE [LARGE SCALE GENOMIC DNA]</scope>
    <source>
        <strain evidence="2 3">NRS-319</strain>
    </source>
</reference>
<dbReference type="RefSeq" id="WP_002094691.1">
    <property type="nucleotide sequence ID" value="NZ_JARTIK010000001.1"/>
</dbReference>
<dbReference type="EMBL" id="JARTIK010000001">
    <property type="protein sequence ID" value="MED4676668.1"/>
    <property type="molecule type" value="Genomic_DNA"/>
</dbReference>
<keyword evidence="1" id="KW-0812">Transmembrane</keyword>